<dbReference type="SUPFAM" id="SSF82607">
    <property type="entry name" value="YbaB-like"/>
    <property type="match status" value="1"/>
</dbReference>
<gene>
    <name evidence="2" type="ORF">ABN611_08190</name>
</gene>
<evidence type="ECO:0000313" key="2">
    <source>
        <dbReference type="EMBL" id="XBV26397.1"/>
    </source>
</evidence>
<feature type="region of interest" description="Disordered" evidence="1">
    <location>
        <begin position="1"/>
        <end position="43"/>
    </location>
</feature>
<protein>
    <submittedName>
        <fullName evidence="2">YbaB/EbfC family nucleoid-associated protein</fullName>
    </submittedName>
</protein>
<dbReference type="GO" id="GO:0003677">
    <property type="term" value="F:DNA binding"/>
    <property type="evidence" value="ECO:0007669"/>
    <property type="project" value="InterPro"/>
</dbReference>
<reference evidence="2" key="1">
    <citation type="submission" date="2024-06" db="EMBL/GenBank/DDBJ databases">
        <title>Kribbella sp. strain HUAS MG21 genome sequences.</title>
        <authorList>
            <person name="Mo P."/>
        </authorList>
    </citation>
    <scope>NUCLEOTIDE SEQUENCE</scope>
    <source>
        <strain evidence="2">HUAS MG21</strain>
    </source>
</reference>
<organism evidence="2">
    <name type="scientific">Kribbella sp. HUAS MG21</name>
    <dbReference type="NCBI Taxonomy" id="3160966"/>
    <lineage>
        <taxon>Bacteria</taxon>
        <taxon>Bacillati</taxon>
        <taxon>Actinomycetota</taxon>
        <taxon>Actinomycetes</taxon>
        <taxon>Propionibacteriales</taxon>
        <taxon>Kribbellaceae</taxon>
        <taxon>Kribbella</taxon>
    </lineage>
</organism>
<dbReference type="InterPro" id="IPR036894">
    <property type="entry name" value="YbaB-like_sf"/>
</dbReference>
<feature type="compositionally biased region" description="Basic and acidic residues" evidence="1">
    <location>
        <begin position="1"/>
        <end position="14"/>
    </location>
</feature>
<dbReference type="EMBL" id="CP158165">
    <property type="protein sequence ID" value="XBV26397.1"/>
    <property type="molecule type" value="Genomic_DNA"/>
</dbReference>
<accession>A0AAU7TI07</accession>
<evidence type="ECO:0000256" key="1">
    <source>
        <dbReference type="SAM" id="MobiDB-lite"/>
    </source>
</evidence>
<proteinExistence type="predicted"/>
<name>A0AAU7TI07_9ACTN</name>
<dbReference type="Gene3D" id="3.30.1310.10">
    <property type="entry name" value="Nucleoid-associated protein YbaB-like domain"/>
    <property type="match status" value="1"/>
</dbReference>
<dbReference type="InterPro" id="IPR004401">
    <property type="entry name" value="YbaB/EbfC"/>
</dbReference>
<dbReference type="Pfam" id="PF02575">
    <property type="entry name" value="YbaB_DNA_bd"/>
    <property type="match status" value="1"/>
</dbReference>
<dbReference type="AlphaFoldDB" id="A0AAU7TI07"/>
<sequence length="128" mass="13825">MSMRGHDRTGDEARLGQLEELDREARRIRESVSGTTGTAESPDGLVEATVGVYGELVELDLDARIYRTQDADALAEQIRAAVNAAYESAQEQVRRDLARYLTTAEPGPSGLAFGPFLSQLRSGSGGVR</sequence>
<dbReference type="RefSeq" id="WP_350279196.1">
    <property type="nucleotide sequence ID" value="NZ_CP158165.1"/>
</dbReference>